<dbReference type="Gene3D" id="3.40.50.150">
    <property type="entry name" value="Vaccinia Virus protein VP39"/>
    <property type="match status" value="1"/>
</dbReference>
<dbReference type="InterPro" id="IPR053188">
    <property type="entry name" value="FkbM_Methyltransferase"/>
</dbReference>
<evidence type="ECO:0000313" key="3">
    <source>
        <dbReference type="EMBL" id="MEK0186189.1"/>
    </source>
</evidence>
<dbReference type="InterPro" id="IPR006342">
    <property type="entry name" value="FkbM_mtfrase"/>
</dbReference>
<dbReference type="Pfam" id="PF05050">
    <property type="entry name" value="Methyltransf_21"/>
    <property type="match status" value="1"/>
</dbReference>
<protein>
    <submittedName>
        <fullName evidence="3">FkbM family methyltransferase</fullName>
    </submittedName>
</protein>
<dbReference type="NCBIfam" id="TIGR01444">
    <property type="entry name" value="fkbM_fam"/>
    <property type="match status" value="1"/>
</dbReference>
<evidence type="ECO:0000313" key="4">
    <source>
        <dbReference type="Proteomes" id="UP001384579"/>
    </source>
</evidence>
<comment type="caution">
    <text evidence="3">The sequence shown here is derived from an EMBL/GenBank/DDBJ whole genome shotgun (WGS) entry which is preliminary data.</text>
</comment>
<evidence type="ECO:0000256" key="1">
    <source>
        <dbReference type="PROSITE-ProRule" id="PRU00339"/>
    </source>
</evidence>
<dbReference type="PROSITE" id="PS50005">
    <property type="entry name" value="TPR"/>
    <property type="match status" value="1"/>
</dbReference>
<dbReference type="GO" id="GO:0032259">
    <property type="term" value="P:methylation"/>
    <property type="evidence" value="ECO:0007669"/>
    <property type="project" value="UniProtKB-KW"/>
</dbReference>
<accession>A0ABU8YP45</accession>
<organism evidence="3 4">
    <name type="scientific">Microcoleus anatoxicus PTRS2</name>
    <dbReference type="NCBI Taxonomy" id="2705321"/>
    <lineage>
        <taxon>Bacteria</taxon>
        <taxon>Bacillati</taxon>
        <taxon>Cyanobacteriota</taxon>
        <taxon>Cyanophyceae</taxon>
        <taxon>Oscillatoriophycideae</taxon>
        <taxon>Oscillatoriales</taxon>
        <taxon>Microcoleaceae</taxon>
        <taxon>Microcoleus</taxon>
        <taxon>Microcoleus anatoxicus</taxon>
    </lineage>
</organism>
<proteinExistence type="predicted"/>
<dbReference type="PANTHER" id="PTHR36973:SF4">
    <property type="entry name" value="NODULATION PROTEIN"/>
    <property type="match status" value="1"/>
</dbReference>
<dbReference type="InterPro" id="IPR029063">
    <property type="entry name" value="SAM-dependent_MTases_sf"/>
</dbReference>
<dbReference type="PANTHER" id="PTHR36973">
    <property type="entry name" value="SLL1456 PROTEIN-RELATED"/>
    <property type="match status" value="1"/>
</dbReference>
<reference evidence="3 4" key="1">
    <citation type="journal article" date="2020" name="Harmful Algae">
        <title>Molecular and morphological characterization of a novel dihydroanatoxin-a producing Microcoleus species (cyanobacteria) from the Russian River, California, USA.</title>
        <authorList>
            <person name="Conklin K.Y."/>
            <person name="Stancheva R."/>
            <person name="Otten T.G."/>
            <person name="Fadness R."/>
            <person name="Boyer G.L."/>
            <person name="Read B."/>
            <person name="Zhang X."/>
            <person name="Sheath R.G."/>
        </authorList>
    </citation>
    <scope>NUCLEOTIDE SEQUENCE [LARGE SCALE GENOMIC DNA]</scope>
    <source>
        <strain evidence="3 4">PTRS2</strain>
    </source>
</reference>
<evidence type="ECO:0000259" key="2">
    <source>
        <dbReference type="Pfam" id="PF05050"/>
    </source>
</evidence>
<dbReference type="RefSeq" id="WP_340541570.1">
    <property type="nucleotide sequence ID" value="NZ_JBBLXS010000189.1"/>
</dbReference>
<dbReference type="Gene3D" id="1.25.40.10">
    <property type="entry name" value="Tetratricopeptide repeat domain"/>
    <property type="match status" value="1"/>
</dbReference>
<keyword evidence="4" id="KW-1185">Reference proteome</keyword>
<keyword evidence="3" id="KW-0808">Transferase</keyword>
<sequence length="450" mass="51406">MTDDITIRRDSMAWSLFNVKQLGFEPKTVIDVGAALGTFELYKVFPKSSHLLIEPIQENEPYLAQVCKTLERAEYIIAAASKKSGVVTLEIHPNLIHSSISDSCEGADSEDLELRTVRAITLDEICREHRLEDPYLIKIDVDGRELDVLEGAIQVLEATEYLIIEAALFGKIYDIVSFMKSYGFVIYDIVDPTYRPLDAALWQVDIAFVKESGCFRTSNRYCANQEQEEELKIHLKCYREELITGIENLTEFKFLQKTALSESTTLDQQGYECLIQGDYTKAANLYEQAIQAEPENKSFHWHLGLTLLLQGQEAEAQTTWLLGMTEGNGEQVDLWTTELMQVLEVEAKRRQALGDYPGTWIIRQHLREICPTEINNLLRLIDLSMLLGRYEGEELYSLGVIDILRSKESADVDSELLMQVLKGVLDWDLLHPAARELYEQTWERSAKANY</sequence>
<feature type="repeat" description="TPR" evidence="1">
    <location>
        <begin position="263"/>
        <end position="296"/>
    </location>
</feature>
<dbReference type="InterPro" id="IPR019734">
    <property type="entry name" value="TPR_rpt"/>
</dbReference>
<dbReference type="InterPro" id="IPR011990">
    <property type="entry name" value="TPR-like_helical_dom_sf"/>
</dbReference>
<gene>
    <name evidence="3" type="ORF">WMG39_15215</name>
</gene>
<feature type="domain" description="Methyltransferase FkbM" evidence="2">
    <location>
        <begin position="31"/>
        <end position="185"/>
    </location>
</feature>
<dbReference type="SUPFAM" id="SSF48452">
    <property type="entry name" value="TPR-like"/>
    <property type="match status" value="1"/>
</dbReference>
<keyword evidence="1" id="KW-0802">TPR repeat</keyword>
<dbReference type="SUPFAM" id="SSF53335">
    <property type="entry name" value="S-adenosyl-L-methionine-dependent methyltransferases"/>
    <property type="match status" value="1"/>
</dbReference>
<keyword evidence="3" id="KW-0489">Methyltransferase</keyword>
<dbReference type="EMBL" id="JBBLXS010000189">
    <property type="protein sequence ID" value="MEK0186189.1"/>
    <property type="molecule type" value="Genomic_DNA"/>
</dbReference>
<dbReference type="Proteomes" id="UP001384579">
    <property type="component" value="Unassembled WGS sequence"/>
</dbReference>
<name>A0ABU8YP45_9CYAN</name>
<dbReference type="GO" id="GO:0008168">
    <property type="term" value="F:methyltransferase activity"/>
    <property type="evidence" value="ECO:0007669"/>
    <property type="project" value="UniProtKB-KW"/>
</dbReference>
<dbReference type="Pfam" id="PF13414">
    <property type="entry name" value="TPR_11"/>
    <property type="match status" value="1"/>
</dbReference>